<dbReference type="PROSITE" id="PS01357">
    <property type="entry name" value="ZF_ZZ_1"/>
    <property type="match status" value="1"/>
</dbReference>
<feature type="compositionally biased region" description="Basic and acidic residues" evidence="5">
    <location>
        <begin position="549"/>
        <end position="564"/>
    </location>
</feature>
<dbReference type="SUPFAM" id="SSF57850">
    <property type="entry name" value="RING/U-box"/>
    <property type="match status" value="3"/>
</dbReference>
<dbReference type="PROSITE" id="PS50135">
    <property type="entry name" value="ZF_ZZ_2"/>
    <property type="match status" value="3"/>
</dbReference>
<dbReference type="GO" id="GO:0035973">
    <property type="term" value="P:aggrephagy"/>
    <property type="evidence" value="ECO:0007669"/>
    <property type="project" value="TreeGrafter"/>
</dbReference>
<feature type="region of interest" description="Disordered" evidence="5">
    <location>
        <begin position="504"/>
        <end position="571"/>
    </location>
</feature>
<dbReference type="InterPro" id="IPR043145">
    <property type="entry name" value="Znf_ZZ_sf"/>
</dbReference>
<feature type="region of interest" description="Disordered" evidence="5">
    <location>
        <begin position="735"/>
        <end position="758"/>
    </location>
</feature>
<evidence type="ECO:0000313" key="7">
    <source>
        <dbReference type="EMBL" id="SGY15042.1"/>
    </source>
</evidence>
<feature type="region of interest" description="Disordered" evidence="5">
    <location>
        <begin position="181"/>
        <end position="232"/>
    </location>
</feature>
<feature type="compositionally biased region" description="Basic and acidic residues" evidence="5">
    <location>
        <begin position="378"/>
        <end position="388"/>
    </location>
</feature>
<dbReference type="Proteomes" id="UP000249464">
    <property type="component" value="Unassembled WGS sequence"/>
</dbReference>
<feature type="region of interest" description="Disordered" evidence="5">
    <location>
        <begin position="80"/>
        <end position="99"/>
    </location>
</feature>
<dbReference type="SUPFAM" id="SSF54277">
    <property type="entry name" value="CAD &amp; PB1 domains"/>
    <property type="match status" value="1"/>
</dbReference>
<keyword evidence="1" id="KW-0479">Metal-binding</keyword>
<dbReference type="InterPro" id="IPR000433">
    <property type="entry name" value="Znf_ZZ"/>
</dbReference>
<protein>
    <submittedName>
        <fullName evidence="7">BQ5605_C013g07220 protein</fullName>
    </submittedName>
</protein>
<evidence type="ECO:0000256" key="2">
    <source>
        <dbReference type="ARBA" id="ARBA00022771"/>
    </source>
</evidence>
<evidence type="ECO:0000256" key="4">
    <source>
        <dbReference type="PROSITE-ProRule" id="PRU00228"/>
    </source>
</evidence>
<evidence type="ECO:0000256" key="1">
    <source>
        <dbReference type="ARBA" id="ARBA00022723"/>
    </source>
</evidence>
<feature type="domain" description="ZZ-type" evidence="6">
    <location>
        <begin position="790"/>
        <end position="849"/>
    </location>
</feature>
<dbReference type="Pfam" id="PF00569">
    <property type="entry name" value="ZZ"/>
    <property type="match status" value="3"/>
</dbReference>
<dbReference type="PANTHER" id="PTHR15090:SF0">
    <property type="entry name" value="SEQUESTOSOME-1"/>
    <property type="match status" value="1"/>
</dbReference>
<sequence length="1177" mass="128344">MTSLIVKAQFGPNSSLSRRVTFPNLDTVYIEAFKEKIRHCFSLPEAFRIAYRDDDGDETEIFTSDDLIEAIHFFADDESASSYDGASPSPTDGSSPSTSRKKITMKVYILVDIVGPPLSGYGAESMYGGTTRTESASGRGSTSRSSRFDEGSRNADSWSQDVGNYRGYDHDEDAQSLVSLSHSSAFNRTNEHETRRSYGQRRRDRGQLYGGNDHPKQPISRHSPSRTGIDPYVYPYPNRYEPHAFRPHPSASPTPFAQSDFPPARWQLSPPAQTPRNATVNPFMDSGSDVLSYAVPPGRPANVAPPSYPSRPASDGESVRTASTVDQPSSTGWALRVAGSSVSSKVAGTTGKLFSAPPTYMSGSSNGSTGSGPSLGERSARPRLSEEEHHLARLNLNEGASGRGTERMIRAYPSEEIFPVETHLNARLLDNVLPSSSHTNHTGSNFDLPGFLADLSRSSLPAPSVLSAVRDDLLRCCGCAKVMGSFRYICASCGPILPDGMATSDDGTQIGSTTSDSASNGKVSEREEQEAAKVHEDPLGVNVWNSDASKGKAKAESPSHHHDASSPLLAHTHEGTSSDLLQHEEAHHHYGHDERGGFELCSDCVETEGVKHANAMRALEKERAVFAHNGSGENGDEMVAVDELSETVRTSVYSMELSHAFAEVVKMSATHGWREVDYDDDVHCSTCGTGPVQTNRFKCLSCSKFELCLSCYRNVEDIHPIHSFLTIPDRPARPKISPTGNHSFGMNSPDESSGFSPLNTRGVEHSRYMLNGDNSFLTSPTTPSSSIVRHEGVVCFGCSQDIVGPRYSCSVCPSFDLCTQCEANDLVIELSQGRHIPDHILLKINIPVSKSEVLDEAAHRAQSLTHSPQVHHGNAHGRPGPRWFAGPLATRSGFGPWTHEHHSSFPPNGMDLRRHHLQLTTPWGGSSPAGYAHSALAGGAQSAAQPPAWSAVVHHVPCQGCGQRYIRGTRWTCAQCPSVPSTYDLCSNCEPSSHNLHDPLHCFLRLTQPLQKPLPSLNQLLPILYDPLFPPPRRGKEVTARGSDDSSPTSSLSPRDQETSDPDHDSNSLDLMVLHGQVYCDICAELIQGPWLRCCELPFPPSVPRREMALNIKDLLSQNPGHCPAFDACVACLERSSHHAPHVFVKFTRRVDLPLLRDLTRMSTHNPQPLLTYSVYS</sequence>
<feature type="compositionally biased region" description="Polar residues" evidence="5">
    <location>
        <begin position="320"/>
        <end position="330"/>
    </location>
</feature>
<accession>A0A2X0LUM6</accession>
<feature type="compositionally biased region" description="Low complexity" evidence="5">
    <location>
        <begin position="84"/>
        <end position="98"/>
    </location>
</feature>
<dbReference type="AlphaFoldDB" id="A0A2X0LUM6"/>
<dbReference type="CDD" id="cd02340">
    <property type="entry name" value="ZZ_NBR1_like"/>
    <property type="match status" value="1"/>
</dbReference>
<evidence type="ECO:0000259" key="6">
    <source>
        <dbReference type="PROSITE" id="PS50135"/>
    </source>
</evidence>
<feature type="domain" description="ZZ-type" evidence="6">
    <location>
        <begin position="953"/>
        <end position="1011"/>
    </location>
</feature>
<feature type="region of interest" description="Disordered" evidence="5">
    <location>
        <begin position="125"/>
        <end position="169"/>
    </location>
</feature>
<feature type="compositionally biased region" description="Low complexity" evidence="5">
    <location>
        <begin position="128"/>
        <end position="145"/>
    </location>
</feature>
<feature type="compositionally biased region" description="Basic and acidic residues" evidence="5">
    <location>
        <begin position="1055"/>
        <end position="1067"/>
    </location>
</feature>
<keyword evidence="3" id="KW-0862">Zinc</keyword>
<feature type="region of interest" description="Disordered" evidence="5">
    <location>
        <begin position="346"/>
        <end position="388"/>
    </location>
</feature>
<dbReference type="CDD" id="cd02249">
    <property type="entry name" value="ZZ"/>
    <property type="match status" value="1"/>
</dbReference>
<feature type="compositionally biased region" description="Low complexity" evidence="5">
    <location>
        <begin position="1045"/>
        <end position="1054"/>
    </location>
</feature>
<dbReference type="Gene3D" id="3.10.20.90">
    <property type="entry name" value="Phosphatidylinositol 3-kinase Catalytic Subunit, Chain A, domain 1"/>
    <property type="match status" value="1"/>
</dbReference>
<dbReference type="GO" id="GO:0005080">
    <property type="term" value="F:protein kinase C binding"/>
    <property type="evidence" value="ECO:0007669"/>
    <property type="project" value="TreeGrafter"/>
</dbReference>
<organism evidence="7 8">
    <name type="scientific">Microbotryum silenes-dioicae</name>
    <dbReference type="NCBI Taxonomy" id="796604"/>
    <lineage>
        <taxon>Eukaryota</taxon>
        <taxon>Fungi</taxon>
        <taxon>Dikarya</taxon>
        <taxon>Basidiomycota</taxon>
        <taxon>Pucciniomycotina</taxon>
        <taxon>Microbotryomycetes</taxon>
        <taxon>Microbotryales</taxon>
        <taxon>Microbotryaceae</taxon>
        <taxon>Microbotryum</taxon>
    </lineage>
</organism>
<keyword evidence="8" id="KW-1185">Reference proteome</keyword>
<gene>
    <name evidence="7" type="primary">BQ5605_C013g07220</name>
    <name evidence="7" type="ORF">BQ5605_C013G07220</name>
</gene>
<dbReference type="EMBL" id="FQNC01000013">
    <property type="protein sequence ID" value="SGY15042.1"/>
    <property type="molecule type" value="Genomic_DNA"/>
</dbReference>
<name>A0A2X0LUM6_9BASI</name>
<dbReference type="Gene3D" id="3.30.60.90">
    <property type="match status" value="3"/>
</dbReference>
<evidence type="ECO:0000256" key="5">
    <source>
        <dbReference type="SAM" id="MobiDB-lite"/>
    </source>
</evidence>
<dbReference type="STRING" id="796604.A0A2X0LUM6"/>
<evidence type="ECO:0000256" key="3">
    <source>
        <dbReference type="ARBA" id="ARBA00022833"/>
    </source>
</evidence>
<dbReference type="GO" id="GO:0070530">
    <property type="term" value="F:K63-linked polyubiquitin modification-dependent protein binding"/>
    <property type="evidence" value="ECO:0007669"/>
    <property type="project" value="TreeGrafter"/>
</dbReference>
<feature type="compositionally biased region" description="Basic and acidic residues" evidence="5">
    <location>
        <begin position="523"/>
        <end position="538"/>
    </location>
</feature>
<feature type="compositionally biased region" description="Polar residues" evidence="5">
    <location>
        <begin position="738"/>
        <end position="758"/>
    </location>
</feature>
<feature type="compositionally biased region" description="Polar residues" evidence="5">
    <location>
        <begin position="505"/>
        <end position="522"/>
    </location>
</feature>
<dbReference type="GO" id="GO:0016235">
    <property type="term" value="C:aggresome"/>
    <property type="evidence" value="ECO:0007669"/>
    <property type="project" value="TreeGrafter"/>
</dbReference>
<keyword evidence="2 4" id="KW-0863">Zinc-finger</keyword>
<dbReference type="GO" id="GO:0008270">
    <property type="term" value="F:zinc ion binding"/>
    <property type="evidence" value="ECO:0007669"/>
    <property type="project" value="UniProtKB-KW"/>
</dbReference>
<dbReference type="InterPro" id="IPR052260">
    <property type="entry name" value="Autophagy_Rcpt_SigReg"/>
</dbReference>
<evidence type="ECO:0000313" key="8">
    <source>
        <dbReference type="Proteomes" id="UP000249464"/>
    </source>
</evidence>
<dbReference type="GO" id="GO:0044753">
    <property type="term" value="C:amphisome"/>
    <property type="evidence" value="ECO:0007669"/>
    <property type="project" value="TreeGrafter"/>
</dbReference>
<feature type="compositionally biased region" description="Basic and acidic residues" evidence="5">
    <location>
        <begin position="1034"/>
        <end position="1044"/>
    </location>
</feature>
<feature type="domain" description="ZZ-type" evidence="6">
    <location>
        <begin position="679"/>
        <end position="733"/>
    </location>
</feature>
<dbReference type="GO" id="GO:0000423">
    <property type="term" value="P:mitophagy"/>
    <property type="evidence" value="ECO:0007669"/>
    <property type="project" value="TreeGrafter"/>
</dbReference>
<dbReference type="SMART" id="SM00291">
    <property type="entry name" value="ZnF_ZZ"/>
    <property type="match status" value="3"/>
</dbReference>
<feature type="region of interest" description="Disordered" evidence="5">
    <location>
        <begin position="1034"/>
        <end position="1067"/>
    </location>
</feature>
<proteinExistence type="predicted"/>
<dbReference type="GO" id="GO:0007032">
    <property type="term" value="P:endosome organization"/>
    <property type="evidence" value="ECO:0007669"/>
    <property type="project" value="TreeGrafter"/>
</dbReference>
<feature type="compositionally biased region" description="Low complexity" evidence="5">
    <location>
        <begin position="362"/>
        <end position="376"/>
    </location>
</feature>
<reference evidence="7 8" key="1">
    <citation type="submission" date="2016-11" db="EMBL/GenBank/DDBJ databases">
        <authorList>
            <person name="Jaros S."/>
            <person name="Januszkiewicz K."/>
            <person name="Wedrychowicz H."/>
        </authorList>
    </citation>
    <scope>NUCLEOTIDE SEQUENCE [LARGE SCALE GENOMIC DNA]</scope>
</reference>
<dbReference type="PANTHER" id="PTHR15090">
    <property type="entry name" value="SEQUESTOSOME 1-RELATED"/>
    <property type="match status" value="1"/>
</dbReference>
<feature type="region of interest" description="Disordered" evidence="5">
    <location>
        <begin position="291"/>
        <end position="330"/>
    </location>
</feature>